<keyword evidence="1" id="KW-0175">Coiled coil</keyword>
<dbReference type="Pfam" id="PF13516">
    <property type="entry name" value="LRR_6"/>
    <property type="match status" value="2"/>
</dbReference>
<feature type="coiled-coil region" evidence="1">
    <location>
        <begin position="78"/>
        <end position="122"/>
    </location>
</feature>
<dbReference type="Gene3D" id="3.80.10.10">
    <property type="entry name" value="Ribonuclease Inhibitor"/>
    <property type="match status" value="2"/>
</dbReference>
<name>A0A7S3ZT07_9STRA</name>
<gene>
    <name evidence="3" type="ORF">PCAL00307_LOCUS8422</name>
    <name evidence="4" type="ORF">PECAL_1P27300</name>
</gene>
<dbReference type="InterPro" id="IPR052394">
    <property type="entry name" value="LRR-containing"/>
</dbReference>
<dbReference type="InterPro" id="IPR032675">
    <property type="entry name" value="LRR_dom_sf"/>
</dbReference>
<dbReference type="OrthoDB" id="120976at2759"/>
<feature type="compositionally biased region" description="Basic and acidic residues" evidence="2">
    <location>
        <begin position="385"/>
        <end position="396"/>
    </location>
</feature>
<dbReference type="PANTHER" id="PTHR24114">
    <property type="entry name" value="LEUCINE RICH REPEAT FAMILY PROTEIN"/>
    <property type="match status" value="1"/>
</dbReference>
<keyword evidence="5" id="KW-1185">Reference proteome</keyword>
<proteinExistence type="predicted"/>
<accession>A0A7S3ZT07</accession>
<reference evidence="3" key="1">
    <citation type="submission" date="2021-01" db="EMBL/GenBank/DDBJ databases">
        <authorList>
            <person name="Corre E."/>
            <person name="Pelletier E."/>
            <person name="Niang G."/>
            <person name="Scheremetjew M."/>
            <person name="Finn R."/>
            <person name="Kale V."/>
            <person name="Holt S."/>
            <person name="Cochrane G."/>
            <person name="Meng A."/>
            <person name="Brown T."/>
            <person name="Cohen L."/>
        </authorList>
    </citation>
    <scope>NUCLEOTIDE SEQUENCE</scope>
    <source>
        <strain evidence="3">CCMP1756</strain>
    </source>
</reference>
<dbReference type="EMBL" id="HBIW01009868">
    <property type="protein sequence ID" value="CAE0692986.1"/>
    <property type="molecule type" value="Transcribed_RNA"/>
</dbReference>
<dbReference type="InterPro" id="IPR001611">
    <property type="entry name" value="Leu-rich_rpt"/>
</dbReference>
<organism evidence="3">
    <name type="scientific">Pelagomonas calceolata</name>
    <dbReference type="NCBI Taxonomy" id="35677"/>
    <lineage>
        <taxon>Eukaryota</taxon>
        <taxon>Sar</taxon>
        <taxon>Stramenopiles</taxon>
        <taxon>Ochrophyta</taxon>
        <taxon>Pelagophyceae</taxon>
        <taxon>Pelagomonadales</taxon>
        <taxon>Pelagomonadaceae</taxon>
        <taxon>Pelagomonas</taxon>
    </lineage>
</organism>
<evidence type="ECO:0000313" key="5">
    <source>
        <dbReference type="Proteomes" id="UP000789595"/>
    </source>
</evidence>
<dbReference type="AlphaFoldDB" id="A0A7S3ZT07"/>
<dbReference type="Proteomes" id="UP000789595">
    <property type="component" value="Unassembled WGS sequence"/>
</dbReference>
<reference evidence="4" key="2">
    <citation type="submission" date="2021-11" db="EMBL/GenBank/DDBJ databases">
        <authorList>
            <consortium name="Genoscope - CEA"/>
            <person name="William W."/>
        </authorList>
    </citation>
    <scope>NUCLEOTIDE SEQUENCE</scope>
</reference>
<evidence type="ECO:0000313" key="3">
    <source>
        <dbReference type="EMBL" id="CAE0692986.1"/>
    </source>
</evidence>
<dbReference type="SMART" id="SM00368">
    <property type="entry name" value="LRR_RI"/>
    <property type="match status" value="4"/>
</dbReference>
<feature type="region of interest" description="Disordered" evidence="2">
    <location>
        <begin position="385"/>
        <end position="405"/>
    </location>
</feature>
<evidence type="ECO:0000256" key="1">
    <source>
        <dbReference type="SAM" id="Coils"/>
    </source>
</evidence>
<dbReference type="SUPFAM" id="SSF52047">
    <property type="entry name" value="RNI-like"/>
    <property type="match status" value="1"/>
</dbReference>
<evidence type="ECO:0000256" key="2">
    <source>
        <dbReference type="SAM" id="MobiDB-lite"/>
    </source>
</evidence>
<evidence type="ECO:0000313" key="4">
    <source>
        <dbReference type="EMBL" id="CAH0366250.1"/>
    </source>
</evidence>
<sequence length="405" mass="45456">MIVVTNEELEALGTEDVLEADDGDDFTGGDDDLDFSDMKPMDAFEMKMEDLVVEFERRGMHPKGFFNDDARELQKVLDKEFSENLEKLKAEKRAALQRNRMKAKLQKKRLQLEKQLREEQDAIHDSLDAKAWLNTIKNNQTRDACRIECDSIVCRALAKALWSSSSITCLDLSRNGLSDFAGAQLGRMLKRNTSIGTLDVSENRFGPRCCRSVGDALTVNTTLRALNMETNPLTNESTDQTGVVALAKALGSNTTLTRLNMWRCDLGTAAGAAIADALVANETLIDFDVGHGGILELDAQRIADRIAHNKRETKAKNKREKAYRDQLAREEAGRKAMADAEEERRLLEVYYQEQRDARALERMVAMDEERRQRKEAEAKIADELAAKNKAARDAAAKKAKKKGKK</sequence>
<protein>
    <submittedName>
        <fullName evidence="3">Uncharacterized protein</fullName>
    </submittedName>
</protein>
<dbReference type="PANTHER" id="PTHR24114:SF2">
    <property type="entry name" value="F-BOX DOMAIN-CONTAINING PROTEIN-RELATED"/>
    <property type="match status" value="1"/>
</dbReference>
<dbReference type="EMBL" id="CAKKNE010000001">
    <property type="protein sequence ID" value="CAH0366250.1"/>
    <property type="molecule type" value="Genomic_DNA"/>
</dbReference>